<reference evidence="1 2" key="1">
    <citation type="submission" date="2016-12" db="EMBL/GenBank/DDBJ databases">
        <authorList>
            <person name="Song W.-J."/>
            <person name="Kurnit D.M."/>
        </authorList>
    </citation>
    <scope>NUCLEOTIDE SEQUENCE [LARGE SCALE GENOMIC DNA]</scope>
    <source>
        <strain evidence="1 2">DSM 19599</strain>
    </source>
</reference>
<gene>
    <name evidence="1" type="ORF">SAMN02745172_04344</name>
</gene>
<dbReference type="EMBL" id="FRXO01000017">
    <property type="protein sequence ID" value="SHO67663.1"/>
    <property type="molecule type" value="Genomic_DNA"/>
</dbReference>
<proteinExistence type="predicted"/>
<evidence type="ECO:0000313" key="2">
    <source>
        <dbReference type="Proteomes" id="UP000186406"/>
    </source>
</evidence>
<dbReference type="OrthoDB" id="8001376at2"/>
<dbReference type="AlphaFoldDB" id="A0A1M7ZRX9"/>
<keyword evidence="2" id="KW-1185">Reference proteome</keyword>
<evidence type="ECO:0000313" key="1">
    <source>
        <dbReference type="EMBL" id="SHO67663.1"/>
    </source>
</evidence>
<dbReference type="Proteomes" id="UP000186406">
    <property type="component" value="Unassembled WGS sequence"/>
</dbReference>
<sequence>MSTRAYVSGDFIGVHGYDLFELQFIVILSRITSDIDITDVNNSSEKGKILVRSVLGARAKFVSARVFQLFFRLVSLQSLEADLSSEELGVLRAACKAYPADFQSVRHIFASSHRRSLLKMVYITNDGRVLVGHQKRPKRDEIALIDKSISLLNIDGCLAVANAPHCRAAFADLIHSHGCEYVLAIKANNPDLYYESIRRFARIDDIPTYGRRLQIPNFREDDFTFINAENIDFPGIAALGCLVIRQRDMSENSPAKRFFALSAAFTSERMLEIAAIHRRIEAGSYWIVEIIVDERRLFSPFA</sequence>
<organism evidence="1 2">
    <name type="scientific">Pseudoxanthobacter soli DSM 19599</name>
    <dbReference type="NCBI Taxonomy" id="1123029"/>
    <lineage>
        <taxon>Bacteria</taxon>
        <taxon>Pseudomonadati</taxon>
        <taxon>Pseudomonadota</taxon>
        <taxon>Alphaproteobacteria</taxon>
        <taxon>Hyphomicrobiales</taxon>
        <taxon>Segnochrobactraceae</taxon>
        <taxon>Pseudoxanthobacter</taxon>
    </lineage>
</organism>
<dbReference type="RefSeq" id="WP_139282639.1">
    <property type="nucleotide sequence ID" value="NZ_FRXO01000017.1"/>
</dbReference>
<name>A0A1M7ZRX9_9HYPH</name>
<protein>
    <submittedName>
        <fullName evidence="1">Uncharacterized protein</fullName>
    </submittedName>
</protein>
<accession>A0A1M7ZRX9</accession>